<evidence type="ECO:0000313" key="7">
    <source>
        <dbReference type="Proteomes" id="UP000677305"/>
    </source>
</evidence>
<keyword evidence="4" id="KW-0804">Transcription</keyword>
<dbReference type="Gene3D" id="1.10.1660.10">
    <property type="match status" value="1"/>
</dbReference>
<evidence type="ECO:0000259" key="5">
    <source>
        <dbReference type="PROSITE" id="PS50937"/>
    </source>
</evidence>
<protein>
    <submittedName>
        <fullName evidence="6">MerR family transcriptional regulator</fullName>
    </submittedName>
</protein>
<evidence type="ECO:0000256" key="3">
    <source>
        <dbReference type="ARBA" id="ARBA00023125"/>
    </source>
</evidence>
<dbReference type="PANTHER" id="PTHR30204">
    <property type="entry name" value="REDOX-CYCLING DRUG-SENSING TRANSCRIPTIONAL ACTIVATOR SOXR"/>
    <property type="match status" value="1"/>
</dbReference>
<reference evidence="6 7" key="1">
    <citation type="submission" date="2020-07" db="EMBL/GenBank/DDBJ databases">
        <title>Vallitalea guaymasensis genome.</title>
        <authorList>
            <person name="Postec A."/>
        </authorList>
    </citation>
    <scope>NUCLEOTIDE SEQUENCE [LARGE SCALE GENOMIC DNA]</scope>
    <source>
        <strain evidence="6 7">Ra1766G1</strain>
    </source>
</reference>
<dbReference type="RefSeq" id="WP_212690216.1">
    <property type="nucleotide sequence ID" value="NZ_CP058561.1"/>
</dbReference>
<dbReference type="PROSITE" id="PS50937">
    <property type="entry name" value="HTH_MERR_2"/>
    <property type="match status" value="1"/>
</dbReference>
<evidence type="ECO:0000313" key="6">
    <source>
        <dbReference type="EMBL" id="QUH29979.1"/>
    </source>
</evidence>
<dbReference type="SUPFAM" id="SSF55136">
    <property type="entry name" value="Probable bacterial effector-binding domain"/>
    <property type="match status" value="1"/>
</dbReference>
<keyword evidence="1" id="KW-0678">Repressor</keyword>
<dbReference type="GO" id="GO:0003700">
    <property type="term" value="F:DNA-binding transcription factor activity"/>
    <property type="evidence" value="ECO:0007669"/>
    <property type="project" value="InterPro"/>
</dbReference>
<keyword evidence="2" id="KW-0805">Transcription regulation</keyword>
<dbReference type="InterPro" id="IPR000551">
    <property type="entry name" value="MerR-type_HTH_dom"/>
</dbReference>
<feature type="domain" description="HTH merR-type" evidence="5">
    <location>
        <begin position="4"/>
        <end position="73"/>
    </location>
</feature>
<name>A0A8J8SCS3_9FIRM</name>
<dbReference type="InterPro" id="IPR047057">
    <property type="entry name" value="MerR_fam"/>
</dbReference>
<evidence type="ECO:0000256" key="2">
    <source>
        <dbReference type="ARBA" id="ARBA00023015"/>
    </source>
</evidence>
<dbReference type="PANTHER" id="PTHR30204:SF69">
    <property type="entry name" value="MERR-FAMILY TRANSCRIPTIONAL REGULATOR"/>
    <property type="match status" value="1"/>
</dbReference>
<keyword evidence="3" id="KW-0238">DNA-binding</keyword>
<dbReference type="GO" id="GO:0003677">
    <property type="term" value="F:DNA binding"/>
    <property type="evidence" value="ECO:0007669"/>
    <property type="project" value="UniProtKB-KW"/>
</dbReference>
<evidence type="ECO:0000256" key="4">
    <source>
        <dbReference type="ARBA" id="ARBA00023163"/>
    </source>
</evidence>
<dbReference type="Pfam" id="PF13411">
    <property type="entry name" value="MerR_1"/>
    <property type="match status" value="1"/>
</dbReference>
<evidence type="ECO:0000256" key="1">
    <source>
        <dbReference type="ARBA" id="ARBA00022491"/>
    </source>
</evidence>
<gene>
    <name evidence="6" type="ORF">HYG85_14080</name>
</gene>
<sequence>MKEYYTIGEISKIFSISTDTLRYYSKIGLIIPKQIRDNKYRYYSIEQFEMISTILFLRSVDIPIKKIQQLLHHENISKIQEEILKQENILQNKINYLKHLKSQIESFYWNSSEFTSDSLDIRIEKLPKLWVLSKPFHTNEIDLDIDSISLIHKETNQDWVLTSNIISILSKENLIKNDYHTYAAYGLISESPCPTKNDSLSVLNEGYYVSANTIIYEPNHSDVNVVYDRILDYIDKHHLEITGDAIERNVLDMFVNEQGDNAHYIKIIIPIK</sequence>
<dbReference type="SUPFAM" id="SSF46955">
    <property type="entry name" value="Putative DNA-binding domain"/>
    <property type="match status" value="1"/>
</dbReference>
<proteinExistence type="predicted"/>
<dbReference type="InterPro" id="IPR009061">
    <property type="entry name" value="DNA-bd_dom_put_sf"/>
</dbReference>
<accession>A0A8J8SCS3</accession>
<organism evidence="6 7">
    <name type="scientific">Vallitalea guaymasensis</name>
    <dbReference type="NCBI Taxonomy" id="1185412"/>
    <lineage>
        <taxon>Bacteria</taxon>
        <taxon>Bacillati</taxon>
        <taxon>Bacillota</taxon>
        <taxon>Clostridia</taxon>
        <taxon>Lachnospirales</taxon>
        <taxon>Vallitaleaceae</taxon>
        <taxon>Vallitalea</taxon>
    </lineage>
</organism>
<dbReference type="EMBL" id="CP058561">
    <property type="protein sequence ID" value="QUH29979.1"/>
    <property type="molecule type" value="Genomic_DNA"/>
</dbReference>
<dbReference type="AlphaFoldDB" id="A0A8J8SCS3"/>
<dbReference type="Gene3D" id="3.20.80.10">
    <property type="entry name" value="Regulatory factor, effector binding domain"/>
    <property type="match status" value="1"/>
</dbReference>
<dbReference type="InterPro" id="IPR011256">
    <property type="entry name" value="Reg_factor_effector_dom_sf"/>
</dbReference>
<dbReference type="SMART" id="SM00422">
    <property type="entry name" value="HTH_MERR"/>
    <property type="match status" value="1"/>
</dbReference>
<dbReference type="KEGG" id="vgu:HYG85_14080"/>
<keyword evidence="7" id="KW-1185">Reference proteome</keyword>
<dbReference type="Proteomes" id="UP000677305">
    <property type="component" value="Chromosome"/>
</dbReference>